<protein>
    <submittedName>
        <fullName evidence="1">Uncharacterized protein</fullName>
    </submittedName>
</protein>
<accession>A0A2K5YJF3</accession>
<reference evidence="1" key="2">
    <citation type="submission" date="2025-09" db="UniProtKB">
        <authorList>
            <consortium name="Ensembl"/>
        </authorList>
    </citation>
    <scope>IDENTIFICATION</scope>
</reference>
<proteinExistence type="predicted"/>
<dbReference type="AlphaFoldDB" id="A0A2K5YJF3"/>
<keyword evidence="2" id="KW-1185">Reference proteome</keyword>
<dbReference type="Proteomes" id="UP000233140">
    <property type="component" value="Unassembled WGS sequence"/>
</dbReference>
<organism evidence="1 2">
    <name type="scientific">Mandrillus leucophaeus</name>
    <name type="common">Drill</name>
    <name type="synonym">Papio leucophaeus</name>
    <dbReference type="NCBI Taxonomy" id="9568"/>
    <lineage>
        <taxon>Eukaryota</taxon>
        <taxon>Metazoa</taxon>
        <taxon>Chordata</taxon>
        <taxon>Craniata</taxon>
        <taxon>Vertebrata</taxon>
        <taxon>Euteleostomi</taxon>
        <taxon>Mammalia</taxon>
        <taxon>Eutheria</taxon>
        <taxon>Euarchontoglires</taxon>
        <taxon>Primates</taxon>
        <taxon>Haplorrhini</taxon>
        <taxon>Catarrhini</taxon>
        <taxon>Cercopithecidae</taxon>
        <taxon>Cercopithecinae</taxon>
        <taxon>Mandrillus</taxon>
    </lineage>
</organism>
<dbReference type="GeneTree" id="ENSGT00910000147135"/>
<dbReference type="OMA" id="TMIQHLG"/>
<dbReference type="Ensembl" id="ENSMLET00000039106.1">
    <property type="protein sequence ID" value="ENSMLEP00000015645.1"/>
    <property type="gene ID" value="ENSMLEG00000032013.1"/>
</dbReference>
<reference evidence="1" key="1">
    <citation type="submission" date="2025-08" db="UniProtKB">
        <authorList>
            <consortium name="Ensembl"/>
        </authorList>
    </citation>
    <scope>IDENTIFICATION</scope>
</reference>
<sequence>MCSSLLLCTMIQHLGGRGKWSFLRFTRSLLFSSLKFQTQSLFLTEGEEREVSFCSSQLATMKGTFLWSYLRV</sequence>
<evidence type="ECO:0000313" key="2">
    <source>
        <dbReference type="Proteomes" id="UP000233140"/>
    </source>
</evidence>
<name>A0A2K5YJF3_MANLE</name>
<evidence type="ECO:0000313" key="1">
    <source>
        <dbReference type="Ensembl" id="ENSMLEP00000015645.1"/>
    </source>
</evidence>